<proteinExistence type="predicted"/>
<gene>
    <name evidence="1" type="ORF">OXD698_LOCUS53884</name>
</gene>
<comment type="caution">
    <text evidence="1">The sequence shown here is derived from an EMBL/GenBank/DDBJ whole genome shotgun (WGS) entry which is preliminary data.</text>
</comment>
<protein>
    <submittedName>
        <fullName evidence="1">Uncharacterized protein</fullName>
    </submittedName>
</protein>
<dbReference type="Proteomes" id="UP000663844">
    <property type="component" value="Unassembled WGS sequence"/>
</dbReference>
<dbReference type="EMBL" id="CAJOAZ010031726">
    <property type="protein sequence ID" value="CAF4442108.1"/>
    <property type="molecule type" value="Genomic_DNA"/>
</dbReference>
<sequence length="104" mass="11872">MIGTDCSNFRNLNYICETSRSVPAWTLPNGMCEFNRNYDDPRFDGTIANMSSAEMCVYLLKCGLTNGFERDCPCGRNTSCYNLMISYCPNPQWIQFPNMAVIRP</sequence>
<name>A0A820RYN3_9BILA</name>
<evidence type="ECO:0000313" key="2">
    <source>
        <dbReference type="Proteomes" id="UP000663844"/>
    </source>
</evidence>
<feature type="non-terminal residue" evidence="1">
    <location>
        <position position="104"/>
    </location>
</feature>
<organism evidence="1 2">
    <name type="scientific">Adineta steineri</name>
    <dbReference type="NCBI Taxonomy" id="433720"/>
    <lineage>
        <taxon>Eukaryota</taxon>
        <taxon>Metazoa</taxon>
        <taxon>Spiralia</taxon>
        <taxon>Gnathifera</taxon>
        <taxon>Rotifera</taxon>
        <taxon>Eurotatoria</taxon>
        <taxon>Bdelloidea</taxon>
        <taxon>Adinetida</taxon>
        <taxon>Adinetidae</taxon>
        <taxon>Adineta</taxon>
    </lineage>
</organism>
<reference evidence="1" key="1">
    <citation type="submission" date="2021-02" db="EMBL/GenBank/DDBJ databases">
        <authorList>
            <person name="Nowell W R."/>
        </authorList>
    </citation>
    <scope>NUCLEOTIDE SEQUENCE</scope>
</reference>
<dbReference type="AlphaFoldDB" id="A0A820RYN3"/>
<evidence type="ECO:0000313" key="1">
    <source>
        <dbReference type="EMBL" id="CAF4442108.1"/>
    </source>
</evidence>
<accession>A0A820RYN3</accession>